<organism evidence="2 3">
    <name type="scientific">Algoriphagus aquimarinus</name>
    <dbReference type="NCBI Taxonomy" id="237018"/>
    <lineage>
        <taxon>Bacteria</taxon>
        <taxon>Pseudomonadati</taxon>
        <taxon>Bacteroidota</taxon>
        <taxon>Cytophagia</taxon>
        <taxon>Cytophagales</taxon>
        <taxon>Cyclobacteriaceae</taxon>
        <taxon>Algoriphagus</taxon>
    </lineage>
</organism>
<reference evidence="2 3" key="1">
    <citation type="submission" date="2016-10" db="EMBL/GenBank/DDBJ databases">
        <authorList>
            <person name="de Groot N.N."/>
        </authorList>
    </citation>
    <scope>NUCLEOTIDE SEQUENCE [LARGE SCALE GENOMIC DNA]</scope>
    <source>
        <strain evidence="2 3">DSM 23399</strain>
    </source>
</reference>
<dbReference type="InterPro" id="IPR029052">
    <property type="entry name" value="Metallo-depent_PP-like"/>
</dbReference>
<dbReference type="RefSeq" id="WP_217647312.1">
    <property type="nucleotide sequence ID" value="NZ_FOKK01000008.1"/>
</dbReference>
<evidence type="ECO:0000259" key="1">
    <source>
        <dbReference type="Pfam" id="PF00149"/>
    </source>
</evidence>
<feature type="domain" description="Calcineurin-like phosphoesterase" evidence="1">
    <location>
        <begin position="4"/>
        <end position="115"/>
    </location>
</feature>
<protein>
    <submittedName>
        <fullName evidence="2">5'-nucleotidase</fullName>
    </submittedName>
</protein>
<name>A0A1I1ADX8_9BACT</name>
<sequence length="153" mass="16837">MKLNIVFINDVHGYLAPHPELFYNETGEVVETVGGYAHIAGLVEDIRKDNPNTLLFDGGDTLHGTKPLVDSKGEAIIPILNALKLDALVGHWDFGYGPEQLQKINKQLNFPILGCNVFKVDGSNFLQPTELLEKGGVKIGDRYLRYDSGQSDA</sequence>
<gene>
    <name evidence="2" type="ORF">SAMN04489723_10816</name>
</gene>
<dbReference type="AlphaFoldDB" id="A0A1I1ADX8"/>
<dbReference type="GO" id="GO:0030288">
    <property type="term" value="C:outer membrane-bounded periplasmic space"/>
    <property type="evidence" value="ECO:0007669"/>
    <property type="project" value="TreeGrafter"/>
</dbReference>
<dbReference type="InterPro" id="IPR006179">
    <property type="entry name" value="5_nucleotidase/apyrase"/>
</dbReference>
<dbReference type="Proteomes" id="UP000198790">
    <property type="component" value="Unassembled WGS sequence"/>
</dbReference>
<proteinExistence type="predicted"/>
<accession>A0A1I1ADX8</accession>
<dbReference type="Gene3D" id="3.60.21.10">
    <property type="match status" value="1"/>
</dbReference>
<dbReference type="SUPFAM" id="SSF56300">
    <property type="entry name" value="Metallo-dependent phosphatases"/>
    <property type="match status" value="1"/>
</dbReference>
<dbReference type="EMBL" id="FOKK01000008">
    <property type="protein sequence ID" value="SFB35702.1"/>
    <property type="molecule type" value="Genomic_DNA"/>
</dbReference>
<keyword evidence="3" id="KW-1185">Reference proteome</keyword>
<dbReference type="GO" id="GO:0009166">
    <property type="term" value="P:nucleotide catabolic process"/>
    <property type="evidence" value="ECO:0007669"/>
    <property type="project" value="InterPro"/>
</dbReference>
<dbReference type="InterPro" id="IPR004843">
    <property type="entry name" value="Calcineurin-like_PHP"/>
</dbReference>
<dbReference type="GO" id="GO:0016787">
    <property type="term" value="F:hydrolase activity"/>
    <property type="evidence" value="ECO:0007669"/>
    <property type="project" value="InterPro"/>
</dbReference>
<dbReference type="PANTHER" id="PTHR11575">
    <property type="entry name" value="5'-NUCLEOTIDASE-RELATED"/>
    <property type="match status" value="1"/>
</dbReference>
<dbReference type="STRING" id="237018.SAMN04489723_10816"/>
<dbReference type="Pfam" id="PF00149">
    <property type="entry name" value="Metallophos"/>
    <property type="match status" value="1"/>
</dbReference>
<dbReference type="PANTHER" id="PTHR11575:SF24">
    <property type="entry name" value="5'-NUCLEOTIDASE"/>
    <property type="match status" value="1"/>
</dbReference>
<evidence type="ECO:0000313" key="3">
    <source>
        <dbReference type="Proteomes" id="UP000198790"/>
    </source>
</evidence>
<evidence type="ECO:0000313" key="2">
    <source>
        <dbReference type="EMBL" id="SFB35702.1"/>
    </source>
</evidence>